<dbReference type="AlphaFoldDB" id="A0A177NHH9"/>
<dbReference type="Gene3D" id="3.40.190.170">
    <property type="entry name" value="Bacterial extracellular solute-binding protein, family 7"/>
    <property type="match status" value="1"/>
</dbReference>
<dbReference type="CDD" id="cd13670">
    <property type="entry name" value="PBP2_TRAP_Tp0957_like"/>
    <property type="match status" value="1"/>
</dbReference>
<evidence type="ECO:0000256" key="2">
    <source>
        <dbReference type="SAM" id="SignalP"/>
    </source>
</evidence>
<proteinExistence type="predicted"/>
<dbReference type="STRING" id="980561.A1359_07685"/>
<sequence length="335" mass="37251">MKSNLFKFLAFSLLFLCSQIASAVTLKIATLSPDGSYWMQKMRAGAEEIEKQTDGRVNLKFYPGGVMGDDATVLRKIRLHQLQGAAVTSGVLNGVYPDIQLYNLVLLFQNEQEVDYVRQKMDAELMQGMEQQGMVALGFANVGFAYLMSTTPIRTLDDMRSQKAWAPDDNKIAINAFQAFDISPTPLPLRDVLMGLQTGMINVVTGSPVGALALQWHSKIKYVTDLPMLYLFGVLTIDKPAFDEIAAADQQIVRETMARVIKEIDQHSREDNQQAIAALQNQGIQFIKPTPEAEAEFKQKIAATNSEFEKTADLSPDKTAKLHQYLAEIRAQAQP</sequence>
<dbReference type="Pfam" id="PF03480">
    <property type="entry name" value="DctP"/>
    <property type="match status" value="1"/>
</dbReference>
<dbReference type="Proteomes" id="UP000078476">
    <property type="component" value="Unassembled WGS sequence"/>
</dbReference>
<dbReference type="PANTHER" id="PTHR33376">
    <property type="match status" value="1"/>
</dbReference>
<comment type="caution">
    <text evidence="3">The sequence shown here is derived from an EMBL/GenBank/DDBJ whole genome shotgun (WGS) entry which is preliminary data.</text>
</comment>
<accession>A0A177NHH9</accession>
<organism evidence="3 4">
    <name type="scientific">Methylomonas lenta</name>
    <dbReference type="NCBI Taxonomy" id="980561"/>
    <lineage>
        <taxon>Bacteria</taxon>
        <taxon>Pseudomonadati</taxon>
        <taxon>Pseudomonadota</taxon>
        <taxon>Gammaproteobacteria</taxon>
        <taxon>Methylococcales</taxon>
        <taxon>Methylococcaceae</taxon>
        <taxon>Methylomonas</taxon>
    </lineage>
</organism>
<evidence type="ECO:0000313" key="4">
    <source>
        <dbReference type="Proteomes" id="UP000078476"/>
    </source>
</evidence>
<name>A0A177NHH9_9GAMM</name>
<dbReference type="GO" id="GO:0055085">
    <property type="term" value="P:transmembrane transport"/>
    <property type="evidence" value="ECO:0007669"/>
    <property type="project" value="InterPro"/>
</dbReference>
<dbReference type="InterPro" id="IPR018389">
    <property type="entry name" value="DctP_fam"/>
</dbReference>
<feature type="chain" id="PRO_5008069138" evidence="2">
    <location>
        <begin position="24"/>
        <end position="335"/>
    </location>
</feature>
<dbReference type="OrthoDB" id="5670809at2"/>
<dbReference type="PANTHER" id="PTHR33376:SF4">
    <property type="entry name" value="SIALIC ACID-BINDING PERIPLASMIC PROTEIN SIAP"/>
    <property type="match status" value="1"/>
</dbReference>
<evidence type="ECO:0000313" key="3">
    <source>
        <dbReference type="EMBL" id="OAI16520.1"/>
    </source>
</evidence>
<reference evidence="3 4" key="1">
    <citation type="submission" date="2016-03" db="EMBL/GenBank/DDBJ databases">
        <authorList>
            <person name="Ploux O."/>
        </authorList>
    </citation>
    <scope>NUCLEOTIDE SEQUENCE [LARGE SCALE GENOMIC DNA]</scope>
    <source>
        <strain evidence="3 4">R-45370</strain>
    </source>
</reference>
<dbReference type="NCBIfam" id="NF037995">
    <property type="entry name" value="TRAP_S1"/>
    <property type="match status" value="1"/>
</dbReference>
<protein>
    <submittedName>
        <fullName evidence="3">C4-dicarboxylate ABC transporter</fullName>
    </submittedName>
</protein>
<dbReference type="EMBL" id="LUUI01000095">
    <property type="protein sequence ID" value="OAI16520.1"/>
    <property type="molecule type" value="Genomic_DNA"/>
</dbReference>
<gene>
    <name evidence="3" type="ORF">A1359_07685</name>
</gene>
<dbReference type="RefSeq" id="WP_066981111.1">
    <property type="nucleotide sequence ID" value="NZ_LUUI01000095.1"/>
</dbReference>
<feature type="signal peptide" evidence="2">
    <location>
        <begin position="1"/>
        <end position="23"/>
    </location>
</feature>
<dbReference type="InterPro" id="IPR038404">
    <property type="entry name" value="TRAP_DctP_sf"/>
</dbReference>
<keyword evidence="1 2" id="KW-0732">Signal</keyword>
<evidence type="ECO:0000256" key="1">
    <source>
        <dbReference type="ARBA" id="ARBA00022729"/>
    </source>
</evidence>
<keyword evidence="4" id="KW-1185">Reference proteome</keyword>